<protein>
    <submittedName>
        <fullName evidence="1">Uncharacterized protein</fullName>
    </submittedName>
</protein>
<keyword evidence="3" id="KW-1185">Reference proteome</keyword>
<evidence type="ECO:0000313" key="3">
    <source>
        <dbReference type="Proteomes" id="UP000266723"/>
    </source>
</evidence>
<gene>
    <name evidence="2" type="ORF">DY000_02057000</name>
    <name evidence="1" type="ORF">F2Q70_00041313</name>
</gene>
<reference evidence="2" key="2">
    <citation type="submission" date="2019-12" db="EMBL/GenBank/DDBJ databases">
        <authorList>
            <person name="Studholme D.J."/>
            <person name="Sarris P."/>
        </authorList>
    </citation>
    <scope>NUCLEOTIDE SEQUENCE</scope>
    <source>
        <strain evidence="2">PFS-1207/04</strain>
        <tissue evidence="2">Leaf</tissue>
    </source>
</reference>
<organism evidence="1">
    <name type="scientific">Brassica cretica</name>
    <name type="common">Mustard</name>
    <dbReference type="NCBI Taxonomy" id="69181"/>
    <lineage>
        <taxon>Eukaryota</taxon>
        <taxon>Viridiplantae</taxon>
        <taxon>Streptophyta</taxon>
        <taxon>Embryophyta</taxon>
        <taxon>Tracheophyta</taxon>
        <taxon>Spermatophyta</taxon>
        <taxon>Magnoliopsida</taxon>
        <taxon>eudicotyledons</taxon>
        <taxon>Gunneridae</taxon>
        <taxon>Pentapetalae</taxon>
        <taxon>rosids</taxon>
        <taxon>malvids</taxon>
        <taxon>Brassicales</taxon>
        <taxon>Brassicaceae</taxon>
        <taxon>Brassiceae</taxon>
        <taxon>Brassica</taxon>
    </lineage>
</organism>
<dbReference type="EMBL" id="QGKY02000190">
    <property type="protein sequence ID" value="KAF2590281.1"/>
    <property type="molecule type" value="Genomic_DNA"/>
</dbReference>
<dbReference type="AlphaFoldDB" id="A0A3N6QV10"/>
<reference evidence="1" key="1">
    <citation type="submission" date="2019-12" db="EMBL/GenBank/DDBJ databases">
        <title>Genome sequencing and annotation of Brassica cretica.</title>
        <authorList>
            <person name="Studholme D.J."/>
            <person name="Sarris P.F."/>
        </authorList>
    </citation>
    <scope>NUCLEOTIDE SEQUENCE</scope>
    <source>
        <strain evidence="1">PFS-102/07</strain>
        <tissue evidence="1">Leaf</tissue>
    </source>
</reference>
<dbReference type="Proteomes" id="UP000266723">
    <property type="component" value="Unassembled WGS sequence"/>
</dbReference>
<proteinExistence type="predicted"/>
<evidence type="ECO:0000313" key="1">
    <source>
        <dbReference type="EMBL" id="KAF2590281.1"/>
    </source>
</evidence>
<name>A0A3N6QV10_BRACR</name>
<comment type="caution">
    <text evidence="1">The sequence shown here is derived from an EMBL/GenBank/DDBJ whole genome shotgun (WGS) entry which is preliminary data.</text>
</comment>
<accession>A0A3N6QV10</accession>
<dbReference type="EMBL" id="QGKV02002055">
    <property type="protein sequence ID" value="KAF3497144.1"/>
    <property type="molecule type" value="Genomic_DNA"/>
</dbReference>
<reference evidence="2 3" key="3">
    <citation type="journal article" date="2020" name="BMC Genomics">
        <title>Intraspecific diversification of the crop wild relative Brassica cretica Lam. using demographic model selection.</title>
        <authorList>
            <person name="Kioukis A."/>
            <person name="Michalopoulou V.A."/>
            <person name="Briers L."/>
            <person name="Pirintsos S."/>
            <person name="Studholme D.J."/>
            <person name="Pavlidis P."/>
            <person name="Sarris P.F."/>
        </authorList>
    </citation>
    <scope>NUCLEOTIDE SEQUENCE [LARGE SCALE GENOMIC DNA]</scope>
    <source>
        <strain evidence="3">cv. PFS-1207/04</strain>
        <strain evidence="2">PFS-1207/04</strain>
    </source>
</reference>
<evidence type="ECO:0000313" key="2">
    <source>
        <dbReference type="EMBL" id="KAF3497144.1"/>
    </source>
</evidence>
<sequence length="79" mass="8570">MAFISWNESASNLTLITPLLRQKATTSLRASPSATRGEEIKLMPLSPRSLCSRLFTIHPNPAFLLVLDQAASDLVTTSA</sequence>